<keyword evidence="1" id="KW-0472">Membrane</keyword>
<feature type="transmembrane region" description="Helical" evidence="1">
    <location>
        <begin position="146"/>
        <end position="167"/>
    </location>
</feature>
<evidence type="ECO:0000313" key="4">
    <source>
        <dbReference type="Proteomes" id="UP001212411"/>
    </source>
</evidence>
<protein>
    <submittedName>
        <fullName evidence="3">Calcium transport factor</fullName>
    </submittedName>
</protein>
<keyword evidence="2" id="KW-0732">Signal</keyword>
<dbReference type="GO" id="GO:2001256">
    <property type="term" value="P:regulation of store-operated calcium entry"/>
    <property type="evidence" value="ECO:0007669"/>
    <property type="project" value="InterPro"/>
</dbReference>
<dbReference type="InterPro" id="IPR009567">
    <property type="entry name" value="SARAF"/>
</dbReference>
<gene>
    <name evidence="3" type="primary">meu29</name>
    <name evidence="3" type="ORF">SOMG_03691</name>
</gene>
<name>A0AAF0AWF4_9SCHI</name>
<keyword evidence="4" id="KW-1185">Reference proteome</keyword>
<dbReference type="RefSeq" id="XP_056037820.1">
    <property type="nucleotide sequence ID" value="XM_056182480.1"/>
</dbReference>
<dbReference type="KEGG" id="som:SOMG_03691"/>
<feature type="signal peptide" evidence="2">
    <location>
        <begin position="1"/>
        <end position="22"/>
    </location>
</feature>
<evidence type="ECO:0000256" key="1">
    <source>
        <dbReference type="SAM" id="Phobius"/>
    </source>
</evidence>
<dbReference type="GeneID" id="80877169"/>
<keyword evidence="1" id="KW-0812">Transmembrane</keyword>
<keyword evidence="1" id="KW-1133">Transmembrane helix</keyword>
<dbReference type="AlphaFoldDB" id="A0AAF0AWF4"/>
<evidence type="ECO:0000256" key="2">
    <source>
        <dbReference type="SAM" id="SignalP"/>
    </source>
</evidence>
<sequence>MSLFSSFVFLLFLVFYSGDTLAYSHSLDRIQVLTFSTPNLEDSKSKSSNNPQLKCSGSACEDYETKIAICQHNQLNISPLDLKWSCSWPHMSDRVHVADYDVHCKVYYAHALEPIVQSCTLDYRLEYSTSGLLLHQPWKLFAWRPFSAGLILFCAGVYLMSACMRILGYLGAPRTRFHDSARWNEQKYLEQAIAAADDNFSGRGLFSNSIKQRVPMAILEDLA</sequence>
<reference evidence="3 4" key="1">
    <citation type="journal article" date="2023" name="G3 (Bethesda)">
        <title>A high-quality reference genome for the fission yeast Schizosaccharomyces osmophilus.</title>
        <authorList>
            <person name="Jia G.S."/>
            <person name="Zhang W.C."/>
            <person name="Liang Y."/>
            <person name="Liu X.H."/>
            <person name="Rhind N."/>
            <person name="Pidoux A."/>
            <person name="Brysch-Herzberg M."/>
            <person name="Du L.L."/>
        </authorList>
    </citation>
    <scope>NUCLEOTIDE SEQUENCE [LARGE SCALE GENOMIC DNA]</scope>
    <source>
        <strain evidence="3 4">CBS 15793</strain>
    </source>
</reference>
<dbReference type="GO" id="GO:0005789">
    <property type="term" value="C:endoplasmic reticulum membrane"/>
    <property type="evidence" value="ECO:0007669"/>
    <property type="project" value="InterPro"/>
</dbReference>
<organism evidence="3 4">
    <name type="scientific">Schizosaccharomyces osmophilus</name>
    <dbReference type="NCBI Taxonomy" id="2545709"/>
    <lineage>
        <taxon>Eukaryota</taxon>
        <taxon>Fungi</taxon>
        <taxon>Dikarya</taxon>
        <taxon>Ascomycota</taxon>
        <taxon>Taphrinomycotina</taxon>
        <taxon>Schizosaccharomycetes</taxon>
        <taxon>Schizosaccharomycetales</taxon>
        <taxon>Schizosaccharomycetaceae</taxon>
        <taxon>Schizosaccharomyces</taxon>
    </lineage>
</organism>
<proteinExistence type="predicted"/>
<dbReference type="Pfam" id="PF06682">
    <property type="entry name" value="SARAF"/>
    <property type="match status" value="1"/>
</dbReference>
<dbReference type="Proteomes" id="UP001212411">
    <property type="component" value="Chromosome 2"/>
</dbReference>
<dbReference type="EMBL" id="CP115612">
    <property type="protein sequence ID" value="WBW73577.1"/>
    <property type="molecule type" value="Genomic_DNA"/>
</dbReference>
<accession>A0AAF0AWF4</accession>
<feature type="chain" id="PRO_5042122419" evidence="2">
    <location>
        <begin position="23"/>
        <end position="223"/>
    </location>
</feature>
<evidence type="ECO:0000313" key="3">
    <source>
        <dbReference type="EMBL" id="WBW73577.1"/>
    </source>
</evidence>